<evidence type="ECO:0000313" key="1">
    <source>
        <dbReference type="EMBL" id="CAK99898.1"/>
    </source>
</evidence>
<name>Q14KT2_SPICI</name>
<accession>Q14KT2</accession>
<sequence>MKKNSCLKKRYLLIIKNEYLTTYAYYTLEEAKVREKIENNNYGLSTAIIDLKDIEWKR</sequence>
<gene>
    <name evidence="1" type="ORF">SPICINP02_018</name>
</gene>
<reference evidence="1" key="1">
    <citation type="journal article" date="2010" name="Appl. Environ. Microbiol.">
        <title>Partial chromosome sequence of Spiroplasma citri reveals extensive viral invasion and important gene decay.</title>
        <authorList>
            <person name="Carle P."/>
            <person name="Saillard C."/>
            <person name="Carrere N."/>
            <person name="Carrere S."/>
            <person name="Duret S."/>
            <person name="Eveillard S."/>
            <person name="Gaurivaud P."/>
            <person name="Gourgues G."/>
            <person name="Gouzy J."/>
            <person name="Salar P."/>
            <person name="Verdin E."/>
            <person name="Breton M."/>
            <person name="Blanchard A."/>
            <person name="Laigret F."/>
            <person name="Bove J.M."/>
            <person name="Renaudin J."/>
            <person name="Foissac X."/>
        </authorList>
    </citation>
    <scope>NUCLEOTIDE SEQUENCE</scope>
    <source>
        <strain evidence="1">GII3-3X</strain>
    </source>
</reference>
<proteinExistence type="predicted"/>
<dbReference type="AlphaFoldDB" id="Q14KT2"/>
<protein>
    <submittedName>
        <fullName evidence="1">Uncharacterized protein</fullName>
    </submittedName>
</protein>
<dbReference type="EMBL" id="AM285323">
    <property type="protein sequence ID" value="CAK99898.1"/>
    <property type="molecule type" value="Genomic_DNA"/>
</dbReference>
<organism evidence="1">
    <name type="scientific">Spiroplasma citri</name>
    <dbReference type="NCBI Taxonomy" id="2133"/>
    <lineage>
        <taxon>Bacteria</taxon>
        <taxon>Bacillati</taxon>
        <taxon>Mycoplasmatota</taxon>
        <taxon>Mollicutes</taxon>
        <taxon>Entomoplasmatales</taxon>
        <taxon>Spiroplasmataceae</taxon>
        <taxon>Spiroplasma</taxon>
    </lineage>
</organism>